<dbReference type="WBParaSite" id="ECPE_0001417801-mRNA-1">
    <property type="protein sequence ID" value="ECPE_0001417801-mRNA-1"/>
    <property type="gene ID" value="ECPE_0001417801"/>
</dbReference>
<keyword evidence="2" id="KW-1133">Transmembrane helix</keyword>
<keyword evidence="5" id="KW-1185">Reference proteome</keyword>
<keyword evidence="2" id="KW-0472">Membrane</keyword>
<reference evidence="6" key="1">
    <citation type="submission" date="2016-06" db="UniProtKB">
        <authorList>
            <consortium name="WormBaseParasite"/>
        </authorList>
    </citation>
    <scope>IDENTIFICATION</scope>
</reference>
<name>A0A183B4K3_9TREM</name>
<sequence length="451" mass="50660">MSLKPRYRSWIGGTNRLLQANYLDSVTCQQLQSTTVYGMANDWEHLIRKTHIISQIFFTFRVYVQPILIWNYAIQMEFEFANRSVLAKPVEEWCAAQRSIAHHRASVCREIYEQRRPAVRQNKKNEQLSLFQASDTVYIELGVSIDITNQPLGMLGDPTNGQLSYIHAKLKDDLDSYILREVTEEAERQDVELPVVIATRLQAICPPGGHTFNPVPLLHNLHPKIVDSNNTNSNRTAETITGSAAPLVDWPIICHPCPNGQAPRTAYAFDGCHYCPRGFYLGSTGWPSSGGCLPCPKGFTTNHVGASSIEECNLDAGAVTRWALEYLVNLWYALQKIMVGTPGPDTQTRALGRDQQSSWAWLGKTHKAVWIFGGLYVLLVSTLIALAVYRLHLYAKLHRIFRKQYRLLLKATLIGQINLVSHIKQRAKQGAGSLNPEDDLELDASNSSDDD</sequence>
<feature type="compositionally biased region" description="Acidic residues" evidence="1">
    <location>
        <begin position="436"/>
        <end position="451"/>
    </location>
</feature>
<dbReference type="SMART" id="SM01411">
    <property type="entry name" value="Ephrin_rec_like"/>
    <property type="match status" value="1"/>
</dbReference>
<accession>A0A183B4K3</accession>
<dbReference type="EMBL" id="UZAN01056797">
    <property type="protein sequence ID" value="VDP91409.1"/>
    <property type="molecule type" value="Genomic_DNA"/>
</dbReference>
<gene>
    <name evidence="4" type="ORF">ECPE_LOCUS14137</name>
</gene>
<dbReference type="InterPro" id="IPR011641">
    <property type="entry name" value="Tyr-kin_ephrin_A/B_rcpt-like"/>
</dbReference>
<dbReference type="Gene3D" id="2.10.50.10">
    <property type="entry name" value="Tumor Necrosis Factor Receptor, subunit A, domain 2"/>
    <property type="match status" value="1"/>
</dbReference>
<protein>
    <submittedName>
        <fullName evidence="6">Ephrin_rec_like domain-containing protein</fullName>
    </submittedName>
</protein>
<feature type="domain" description="Tyrosine-protein kinase ephrin type A/B receptor-like" evidence="3">
    <location>
        <begin position="271"/>
        <end position="312"/>
    </location>
</feature>
<proteinExistence type="predicted"/>
<dbReference type="Pfam" id="PF07699">
    <property type="entry name" value="Ephrin_rec_like"/>
    <property type="match status" value="1"/>
</dbReference>
<organism evidence="6">
    <name type="scientific">Echinostoma caproni</name>
    <dbReference type="NCBI Taxonomy" id="27848"/>
    <lineage>
        <taxon>Eukaryota</taxon>
        <taxon>Metazoa</taxon>
        <taxon>Spiralia</taxon>
        <taxon>Lophotrochozoa</taxon>
        <taxon>Platyhelminthes</taxon>
        <taxon>Trematoda</taxon>
        <taxon>Digenea</taxon>
        <taxon>Plagiorchiida</taxon>
        <taxon>Echinostomata</taxon>
        <taxon>Echinostomatoidea</taxon>
        <taxon>Echinostomatidae</taxon>
        <taxon>Echinostoma</taxon>
    </lineage>
</organism>
<feature type="region of interest" description="Disordered" evidence="1">
    <location>
        <begin position="430"/>
        <end position="451"/>
    </location>
</feature>
<evidence type="ECO:0000313" key="6">
    <source>
        <dbReference type="WBParaSite" id="ECPE_0001417801-mRNA-1"/>
    </source>
</evidence>
<evidence type="ECO:0000256" key="1">
    <source>
        <dbReference type="SAM" id="MobiDB-lite"/>
    </source>
</evidence>
<keyword evidence="2" id="KW-0812">Transmembrane</keyword>
<evidence type="ECO:0000259" key="3">
    <source>
        <dbReference type="Pfam" id="PF07699"/>
    </source>
</evidence>
<dbReference type="OrthoDB" id="6229189at2759"/>
<evidence type="ECO:0000256" key="2">
    <source>
        <dbReference type="SAM" id="Phobius"/>
    </source>
</evidence>
<feature type="transmembrane region" description="Helical" evidence="2">
    <location>
        <begin position="368"/>
        <end position="389"/>
    </location>
</feature>
<evidence type="ECO:0000313" key="5">
    <source>
        <dbReference type="Proteomes" id="UP000272942"/>
    </source>
</evidence>
<evidence type="ECO:0000313" key="4">
    <source>
        <dbReference type="EMBL" id="VDP91409.1"/>
    </source>
</evidence>
<dbReference type="AlphaFoldDB" id="A0A183B4K3"/>
<dbReference type="Proteomes" id="UP000272942">
    <property type="component" value="Unassembled WGS sequence"/>
</dbReference>
<reference evidence="4 5" key="2">
    <citation type="submission" date="2018-11" db="EMBL/GenBank/DDBJ databases">
        <authorList>
            <consortium name="Pathogen Informatics"/>
        </authorList>
    </citation>
    <scope>NUCLEOTIDE SEQUENCE [LARGE SCALE GENOMIC DNA]</scope>
    <source>
        <strain evidence="4 5">Egypt</strain>
    </source>
</reference>